<feature type="signal peptide" evidence="1">
    <location>
        <begin position="1"/>
        <end position="27"/>
    </location>
</feature>
<evidence type="ECO:0000313" key="4">
    <source>
        <dbReference type="Proteomes" id="UP000315217"/>
    </source>
</evidence>
<dbReference type="InterPro" id="IPR011050">
    <property type="entry name" value="Pectin_lyase_fold/virulence"/>
</dbReference>
<dbReference type="Proteomes" id="UP000315217">
    <property type="component" value="Unassembled WGS sequence"/>
</dbReference>
<protein>
    <submittedName>
        <fullName evidence="3">Uncharacterized protein</fullName>
    </submittedName>
</protein>
<dbReference type="EMBL" id="VBAJ01000008">
    <property type="protein sequence ID" value="TMJ10544.1"/>
    <property type="molecule type" value="Genomic_DNA"/>
</dbReference>
<keyword evidence="1" id="KW-0732">Signal</keyword>
<sequence length="312" mass="31659">MRLTTAALLTAMSGVLVISQGPVLAQATDSITVHCVLVSPIDPRFSSCQDQHGTIQSAVNHADPGETVLVGAGVFPEQVIITEPLTLEGAGATTVIQPAVVTSYTSSLFSGAPIAAILLVDSTTGVSVTDLTVDGSVAGLTFTGCSPGYVGIFYRAGSGVIENTYITGVHFNPLLLGCQTGLGIFVQSGNGGPGLNSQVAIINNTVDMYQKNGITANEPGTFVAVTGNIVTGMGVTTVIAQNGVQIGFGARGLVSGNAISANYYTPPDYVACGLLFFEAGGGLGRTKSNNYLANEQDTCTAGVGPSSNSPFN</sequence>
<proteinExistence type="predicted"/>
<dbReference type="SUPFAM" id="SSF51126">
    <property type="entry name" value="Pectin lyase-like"/>
    <property type="match status" value="1"/>
</dbReference>
<dbReference type="Proteomes" id="UP000318661">
    <property type="component" value="Unassembled WGS sequence"/>
</dbReference>
<feature type="chain" id="PRO_5033469882" evidence="1">
    <location>
        <begin position="28"/>
        <end position="312"/>
    </location>
</feature>
<evidence type="ECO:0000313" key="5">
    <source>
        <dbReference type="Proteomes" id="UP000318661"/>
    </source>
</evidence>
<dbReference type="InterPro" id="IPR012334">
    <property type="entry name" value="Pectin_lyas_fold"/>
</dbReference>
<dbReference type="AlphaFoldDB" id="A0A537LR99"/>
<evidence type="ECO:0000313" key="3">
    <source>
        <dbReference type="EMBL" id="TMJ10544.1"/>
    </source>
</evidence>
<dbReference type="Gene3D" id="2.160.20.10">
    <property type="entry name" value="Single-stranded right-handed beta-helix, Pectin lyase-like"/>
    <property type="match status" value="1"/>
</dbReference>
<comment type="caution">
    <text evidence="3">The sequence shown here is derived from an EMBL/GenBank/DDBJ whole genome shotgun (WGS) entry which is preliminary data.</text>
</comment>
<organism evidence="3 5">
    <name type="scientific">Candidatus Segetimicrobium genomatis</name>
    <dbReference type="NCBI Taxonomy" id="2569760"/>
    <lineage>
        <taxon>Bacteria</taxon>
        <taxon>Bacillati</taxon>
        <taxon>Candidatus Sysuimicrobiota</taxon>
        <taxon>Candidatus Sysuimicrobiia</taxon>
        <taxon>Candidatus Sysuimicrobiales</taxon>
        <taxon>Candidatus Segetimicrobiaceae</taxon>
        <taxon>Candidatus Segetimicrobium</taxon>
    </lineage>
</organism>
<reference evidence="4 5" key="1">
    <citation type="journal article" date="2019" name="Nat. Microbiol.">
        <title>Mediterranean grassland soil C-N compound turnover is dependent on rainfall and depth, and is mediated by genomically divergent microorganisms.</title>
        <authorList>
            <person name="Diamond S."/>
            <person name="Andeer P.F."/>
            <person name="Li Z."/>
            <person name="Crits-Christoph A."/>
            <person name="Burstein D."/>
            <person name="Anantharaman K."/>
            <person name="Lane K.R."/>
            <person name="Thomas B.C."/>
            <person name="Pan C."/>
            <person name="Northen T.R."/>
            <person name="Banfield J.F."/>
        </authorList>
    </citation>
    <scope>NUCLEOTIDE SEQUENCE [LARGE SCALE GENOMIC DNA]</scope>
    <source>
        <strain evidence="2">NP_1</strain>
        <strain evidence="3">NP_2</strain>
    </source>
</reference>
<dbReference type="EMBL" id="VBAI01000141">
    <property type="protein sequence ID" value="TMJ09886.1"/>
    <property type="molecule type" value="Genomic_DNA"/>
</dbReference>
<accession>A0A537LR99</accession>
<evidence type="ECO:0000313" key="2">
    <source>
        <dbReference type="EMBL" id="TMJ09886.1"/>
    </source>
</evidence>
<evidence type="ECO:0000256" key="1">
    <source>
        <dbReference type="SAM" id="SignalP"/>
    </source>
</evidence>
<gene>
    <name evidence="2" type="ORF">E6G98_08445</name>
    <name evidence="3" type="ORF">E6G99_00110</name>
</gene>
<name>A0A537LR99_9BACT</name>